<keyword evidence="2" id="KW-1185">Reference proteome</keyword>
<organism evidence="2">
    <name type="scientific">Colletotrichum graminicola (strain M1.001 / M2 / FGSC 10212)</name>
    <name type="common">Maize anthracnose fungus</name>
    <name type="synonym">Glomerella graminicola</name>
    <dbReference type="NCBI Taxonomy" id="645133"/>
    <lineage>
        <taxon>Eukaryota</taxon>
        <taxon>Fungi</taxon>
        <taxon>Dikarya</taxon>
        <taxon>Ascomycota</taxon>
        <taxon>Pezizomycotina</taxon>
        <taxon>Sordariomycetes</taxon>
        <taxon>Hypocreomycetidae</taxon>
        <taxon>Glomerellales</taxon>
        <taxon>Glomerellaceae</taxon>
        <taxon>Colletotrichum</taxon>
        <taxon>Colletotrichum graminicola species complex</taxon>
    </lineage>
</organism>
<sequence length="92" mass="10232">MTAIDLGSPEEETTKHLAGHEIVRSAIVANKPLDQISLANGSKKADVKQIVPYSRDTGKYVVRIIADSRTLNNKISAYAEFWSQNNIYNLIE</sequence>
<dbReference type="RefSeq" id="XP_008099168.1">
    <property type="nucleotide sequence ID" value="XM_008100977.1"/>
</dbReference>
<evidence type="ECO:0000313" key="1">
    <source>
        <dbReference type="EMBL" id="EFQ35148.1"/>
    </source>
</evidence>
<dbReference type="Gene3D" id="3.90.25.10">
    <property type="entry name" value="UDP-galactose 4-epimerase, domain 1"/>
    <property type="match status" value="1"/>
</dbReference>
<protein>
    <submittedName>
        <fullName evidence="1">Isoflavone reductase</fullName>
    </submittedName>
</protein>
<name>E3QWB4_COLGM</name>
<proteinExistence type="predicted"/>
<dbReference type="AlphaFoldDB" id="E3QWB4"/>
<dbReference type="Proteomes" id="UP000008782">
    <property type="component" value="Unassembled WGS sequence"/>
</dbReference>
<gene>
    <name evidence="1" type="ORF">GLRG_10292</name>
</gene>
<dbReference type="VEuPathDB" id="FungiDB:GLRG_10292"/>
<dbReference type="HOGENOM" id="CLU_2413137_0_0_1"/>
<reference evidence="2" key="1">
    <citation type="journal article" date="2012" name="Nat. Genet.">
        <title>Lifestyle transitions in plant pathogenic Colletotrichum fungi deciphered by genome and transcriptome analyses.</title>
        <authorList>
            <person name="O'Connell R.J."/>
            <person name="Thon M.R."/>
            <person name="Hacquard S."/>
            <person name="Amyotte S.G."/>
            <person name="Kleemann J."/>
            <person name="Torres M.F."/>
            <person name="Damm U."/>
            <person name="Buiate E.A."/>
            <person name="Epstein L."/>
            <person name="Alkan N."/>
            <person name="Altmueller J."/>
            <person name="Alvarado-Balderrama L."/>
            <person name="Bauser C.A."/>
            <person name="Becker C."/>
            <person name="Birren B.W."/>
            <person name="Chen Z."/>
            <person name="Choi J."/>
            <person name="Crouch J.A."/>
            <person name="Duvick J.P."/>
            <person name="Farman M.A."/>
            <person name="Gan P."/>
            <person name="Heiman D."/>
            <person name="Henrissat B."/>
            <person name="Howard R.J."/>
            <person name="Kabbage M."/>
            <person name="Koch C."/>
            <person name="Kracher B."/>
            <person name="Kubo Y."/>
            <person name="Law A.D."/>
            <person name="Lebrun M.-H."/>
            <person name="Lee Y.-H."/>
            <person name="Miyara I."/>
            <person name="Moore N."/>
            <person name="Neumann U."/>
            <person name="Nordstroem K."/>
            <person name="Panaccione D.G."/>
            <person name="Panstruga R."/>
            <person name="Place M."/>
            <person name="Proctor R.H."/>
            <person name="Prusky D."/>
            <person name="Rech G."/>
            <person name="Reinhardt R."/>
            <person name="Rollins J.A."/>
            <person name="Rounsley S."/>
            <person name="Schardl C.L."/>
            <person name="Schwartz D.C."/>
            <person name="Shenoy N."/>
            <person name="Shirasu K."/>
            <person name="Sikhakolli U.R."/>
            <person name="Stueber K."/>
            <person name="Sukno S.A."/>
            <person name="Sweigard J.A."/>
            <person name="Takano Y."/>
            <person name="Takahara H."/>
            <person name="Trail F."/>
            <person name="van der Does H.C."/>
            <person name="Voll L.M."/>
            <person name="Will I."/>
            <person name="Young S."/>
            <person name="Zeng Q."/>
            <person name="Zhang J."/>
            <person name="Zhou S."/>
            <person name="Dickman M.B."/>
            <person name="Schulze-Lefert P."/>
            <person name="Ver Loren van Themaat E."/>
            <person name="Ma L.-J."/>
            <person name="Vaillancourt L.J."/>
        </authorList>
    </citation>
    <scope>NUCLEOTIDE SEQUENCE [LARGE SCALE GENOMIC DNA]</scope>
    <source>
        <strain evidence="2">M1.001 / M2 / FGSC 10212</strain>
    </source>
</reference>
<evidence type="ECO:0000313" key="2">
    <source>
        <dbReference type="Proteomes" id="UP000008782"/>
    </source>
</evidence>
<dbReference type="Gene3D" id="3.40.50.720">
    <property type="entry name" value="NAD(P)-binding Rossmann-like Domain"/>
    <property type="match status" value="1"/>
</dbReference>
<dbReference type="OrthoDB" id="419598at2759"/>
<dbReference type="STRING" id="645133.E3QWB4"/>
<dbReference type="GeneID" id="24415657"/>
<accession>E3QWB4</accession>
<dbReference type="EMBL" id="GG697388">
    <property type="protein sequence ID" value="EFQ35148.1"/>
    <property type="molecule type" value="Genomic_DNA"/>
</dbReference>